<dbReference type="Gene3D" id="3.30.1360.120">
    <property type="entry name" value="Probable tRNA modification gtpase trme, domain 1"/>
    <property type="match status" value="1"/>
</dbReference>
<evidence type="ECO:0008006" key="3">
    <source>
        <dbReference type="Google" id="ProtNLM"/>
    </source>
</evidence>
<dbReference type="EMBL" id="DVMY01000038">
    <property type="protein sequence ID" value="HIU37054.1"/>
    <property type="molecule type" value="Genomic_DNA"/>
</dbReference>
<proteinExistence type="predicted"/>
<protein>
    <recommendedName>
        <fullName evidence="3">Aminomethyltransferase folate-binding domain-containing protein</fullName>
    </recommendedName>
</protein>
<name>A0A9D1IJA8_9BURK</name>
<evidence type="ECO:0000313" key="2">
    <source>
        <dbReference type="Proteomes" id="UP000824083"/>
    </source>
</evidence>
<reference evidence="1" key="2">
    <citation type="journal article" date="2021" name="PeerJ">
        <title>Extensive microbial diversity within the chicken gut microbiome revealed by metagenomics and culture.</title>
        <authorList>
            <person name="Gilroy R."/>
            <person name="Ravi A."/>
            <person name="Getino M."/>
            <person name="Pursley I."/>
            <person name="Horton D.L."/>
            <person name="Alikhan N.F."/>
            <person name="Baker D."/>
            <person name="Gharbi K."/>
            <person name="Hall N."/>
            <person name="Watson M."/>
            <person name="Adriaenssens E.M."/>
            <person name="Foster-Nyarko E."/>
            <person name="Jarju S."/>
            <person name="Secka A."/>
            <person name="Antonio M."/>
            <person name="Oren A."/>
            <person name="Chaudhuri R.R."/>
            <person name="La Ragione R."/>
            <person name="Hildebrand F."/>
            <person name="Pallen M.J."/>
        </authorList>
    </citation>
    <scope>NUCLEOTIDE SEQUENCE</scope>
    <source>
        <strain evidence="1">7463</strain>
    </source>
</reference>
<dbReference type="Proteomes" id="UP000824083">
    <property type="component" value="Unassembled WGS sequence"/>
</dbReference>
<dbReference type="InterPro" id="IPR027266">
    <property type="entry name" value="TrmE/GcvT-like"/>
</dbReference>
<evidence type="ECO:0000313" key="1">
    <source>
        <dbReference type="EMBL" id="HIU37054.1"/>
    </source>
</evidence>
<organism evidence="1 2">
    <name type="scientific">Candidatus Aphodousia faecigallinarum</name>
    <dbReference type="NCBI Taxonomy" id="2840677"/>
    <lineage>
        <taxon>Bacteria</taxon>
        <taxon>Pseudomonadati</taxon>
        <taxon>Pseudomonadota</taxon>
        <taxon>Betaproteobacteria</taxon>
        <taxon>Burkholderiales</taxon>
        <taxon>Sutterellaceae</taxon>
        <taxon>Sutterellaceae incertae sedis</taxon>
        <taxon>Candidatus Aphodousia</taxon>
    </lineage>
</organism>
<comment type="caution">
    <text evidence="1">The sequence shown here is derived from an EMBL/GenBank/DDBJ whole genome shotgun (WGS) entry which is preliminary data.</text>
</comment>
<accession>A0A9D1IJA8</accession>
<reference evidence="1" key="1">
    <citation type="submission" date="2020-10" db="EMBL/GenBank/DDBJ databases">
        <authorList>
            <person name="Gilroy R."/>
        </authorList>
    </citation>
    <scope>NUCLEOTIDE SEQUENCE</scope>
    <source>
        <strain evidence="1">7463</strain>
    </source>
</reference>
<gene>
    <name evidence="1" type="ORF">IAC56_02110</name>
</gene>
<dbReference type="SUPFAM" id="SSF103025">
    <property type="entry name" value="Folate-binding domain"/>
    <property type="match status" value="1"/>
</dbReference>
<dbReference type="AlphaFoldDB" id="A0A9D1IJA8"/>
<sequence length="320" mass="35434">MSELITSGQMAAQAKKTSGLFVCPDDRENLNSFFYTVEVKDAQGVAFLRRLLTIDVKNIHRGEVRQSFILNALGLITDFVWVAHLPDSDDHYRVIFQSLDTLAWMHQVAKAFDEDFTQIETTSALLFTEQSDSPHGSLTDGKVQTMKTGKGEILLMRVGQMSLLQGPAEAFAGFNHPGIEKLDELAALTLSYTAARPLSFGWQASDLMPSDLDGAHFIDFSDPSRMFIGRALTEARLKAQPSKKAVVLVSHQDDPQSWFENPVEVNLLTEKGEVVAKTAFVGLLGDKLIGVFFIDESLDSEKLLWVSEGSSDGYRVEVLQ</sequence>